<feature type="region of interest" description="Disordered" evidence="1">
    <location>
        <begin position="1"/>
        <end position="20"/>
    </location>
</feature>
<dbReference type="AlphaFoldDB" id="A0ABD0K9F5"/>
<sequence>MFCDLQTAQNDSACPSGRKPFSLALSTRVRSRDEAAKASRQKKILRSAGPSFARASPEGRCSHQEKSWKRPGEVVRQCAPRSYIIVVKTANGELRRNRKVPPVTYRTSTEDPAPDGEQQPPPKPEVPVQPPAPPPPSQQPQVPASTGTPPQSPAKPPPVRSSLTQSPQPYLIRSGRCVISQACQIHLNQRLCLPCREDLDWVALARNRLCVFSL</sequence>
<feature type="compositionally biased region" description="Pro residues" evidence="1">
    <location>
        <begin position="150"/>
        <end position="159"/>
    </location>
</feature>
<name>A0ABD0K9F5_9CAEN</name>
<evidence type="ECO:0000313" key="3">
    <source>
        <dbReference type="Proteomes" id="UP001519460"/>
    </source>
</evidence>
<organism evidence="2 3">
    <name type="scientific">Batillaria attramentaria</name>
    <dbReference type="NCBI Taxonomy" id="370345"/>
    <lineage>
        <taxon>Eukaryota</taxon>
        <taxon>Metazoa</taxon>
        <taxon>Spiralia</taxon>
        <taxon>Lophotrochozoa</taxon>
        <taxon>Mollusca</taxon>
        <taxon>Gastropoda</taxon>
        <taxon>Caenogastropoda</taxon>
        <taxon>Sorbeoconcha</taxon>
        <taxon>Cerithioidea</taxon>
        <taxon>Batillariidae</taxon>
        <taxon>Batillaria</taxon>
    </lineage>
</organism>
<feature type="region of interest" description="Disordered" evidence="1">
    <location>
        <begin position="97"/>
        <end position="166"/>
    </location>
</feature>
<accession>A0ABD0K9F5</accession>
<keyword evidence="3" id="KW-1185">Reference proteome</keyword>
<feature type="compositionally biased region" description="Polar residues" evidence="1">
    <location>
        <begin position="1"/>
        <end position="13"/>
    </location>
</feature>
<dbReference type="Proteomes" id="UP001519460">
    <property type="component" value="Unassembled WGS sequence"/>
</dbReference>
<comment type="caution">
    <text evidence="2">The sequence shown here is derived from an EMBL/GenBank/DDBJ whole genome shotgun (WGS) entry which is preliminary data.</text>
</comment>
<proteinExistence type="predicted"/>
<evidence type="ECO:0000256" key="1">
    <source>
        <dbReference type="SAM" id="MobiDB-lite"/>
    </source>
</evidence>
<feature type="compositionally biased region" description="Basic and acidic residues" evidence="1">
    <location>
        <begin position="60"/>
        <end position="73"/>
    </location>
</feature>
<protein>
    <submittedName>
        <fullName evidence="2">Uncharacterized protein</fullName>
    </submittedName>
</protein>
<feature type="compositionally biased region" description="Pro residues" evidence="1">
    <location>
        <begin position="119"/>
        <end position="138"/>
    </location>
</feature>
<feature type="region of interest" description="Disordered" evidence="1">
    <location>
        <begin position="25"/>
        <end position="73"/>
    </location>
</feature>
<reference evidence="2 3" key="1">
    <citation type="journal article" date="2023" name="Sci. Data">
        <title>Genome assembly of the Korean intertidal mud-creeper Batillaria attramentaria.</title>
        <authorList>
            <person name="Patra A.K."/>
            <person name="Ho P.T."/>
            <person name="Jun S."/>
            <person name="Lee S.J."/>
            <person name="Kim Y."/>
            <person name="Won Y.J."/>
        </authorList>
    </citation>
    <scope>NUCLEOTIDE SEQUENCE [LARGE SCALE GENOMIC DNA]</scope>
    <source>
        <strain evidence="2">Wonlab-2016</strain>
    </source>
</reference>
<evidence type="ECO:0000313" key="2">
    <source>
        <dbReference type="EMBL" id="KAK7483736.1"/>
    </source>
</evidence>
<dbReference type="EMBL" id="JACVVK020000222">
    <property type="protein sequence ID" value="KAK7483736.1"/>
    <property type="molecule type" value="Genomic_DNA"/>
</dbReference>
<gene>
    <name evidence="2" type="ORF">BaRGS_00025057</name>
</gene>